<accession>A0ABN8IPY1</accession>
<evidence type="ECO:0000256" key="2">
    <source>
        <dbReference type="SAM" id="MobiDB-lite"/>
    </source>
</evidence>
<reference evidence="3" key="1">
    <citation type="submission" date="2022-03" db="EMBL/GenBank/DDBJ databases">
        <authorList>
            <person name="Martin H S."/>
        </authorList>
    </citation>
    <scope>NUCLEOTIDE SEQUENCE</scope>
</reference>
<evidence type="ECO:0000256" key="1">
    <source>
        <dbReference type="SAM" id="Coils"/>
    </source>
</evidence>
<keyword evidence="1" id="KW-0175">Coiled coil</keyword>
<gene>
    <name evidence="3" type="ORF">IPOD504_LOCUS12287</name>
</gene>
<proteinExistence type="predicted"/>
<dbReference type="SUPFAM" id="SSF57903">
    <property type="entry name" value="FYVE/PHD zinc finger"/>
    <property type="match status" value="1"/>
</dbReference>
<feature type="non-terminal residue" evidence="3">
    <location>
        <position position="1"/>
    </location>
</feature>
<feature type="coiled-coil region" evidence="1">
    <location>
        <begin position="56"/>
        <end position="83"/>
    </location>
</feature>
<dbReference type="InterPro" id="IPR011011">
    <property type="entry name" value="Znf_FYVE_PHD"/>
</dbReference>
<keyword evidence="4" id="KW-1185">Reference proteome</keyword>
<organism evidence="3 4">
    <name type="scientific">Iphiclides podalirius</name>
    <name type="common">scarce swallowtail</name>
    <dbReference type="NCBI Taxonomy" id="110791"/>
    <lineage>
        <taxon>Eukaryota</taxon>
        <taxon>Metazoa</taxon>
        <taxon>Ecdysozoa</taxon>
        <taxon>Arthropoda</taxon>
        <taxon>Hexapoda</taxon>
        <taxon>Insecta</taxon>
        <taxon>Pterygota</taxon>
        <taxon>Neoptera</taxon>
        <taxon>Endopterygota</taxon>
        <taxon>Lepidoptera</taxon>
        <taxon>Glossata</taxon>
        <taxon>Ditrysia</taxon>
        <taxon>Papilionoidea</taxon>
        <taxon>Papilionidae</taxon>
        <taxon>Papilioninae</taxon>
        <taxon>Iphiclides</taxon>
    </lineage>
</organism>
<protein>
    <submittedName>
        <fullName evidence="3">Uncharacterized protein</fullName>
    </submittedName>
</protein>
<feature type="region of interest" description="Disordered" evidence="2">
    <location>
        <begin position="196"/>
        <end position="232"/>
    </location>
</feature>
<feature type="compositionally biased region" description="Pro residues" evidence="2">
    <location>
        <begin position="215"/>
        <end position="229"/>
    </location>
</feature>
<dbReference type="Proteomes" id="UP000837857">
    <property type="component" value="Chromosome 3"/>
</dbReference>
<feature type="coiled-coil region" evidence="1">
    <location>
        <begin position="447"/>
        <end position="488"/>
    </location>
</feature>
<feature type="region of interest" description="Disordered" evidence="2">
    <location>
        <begin position="290"/>
        <end position="336"/>
    </location>
</feature>
<name>A0ABN8IPY1_9NEOP</name>
<evidence type="ECO:0000313" key="3">
    <source>
        <dbReference type="EMBL" id="CAH2062911.1"/>
    </source>
</evidence>
<dbReference type="EMBL" id="OW152815">
    <property type="protein sequence ID" value="CAH2062911.1"/>
    <property type="molecule type" value="Genomic_DNA"/>
</dbReference>
<evidence type="ECO:0000313" key="4">
    <source>
        <dbReference type="Proteomes" id="UP000837857"/>
    </source>
</evidence>
<feature type="compositionally biased region" description="Low complexity" evidence="2">
    <location>
        <begin position="318"/>
        <end position="327"/>
    </location>
</feature>
<feature type="compositionally biased region" description="Polar residues" evidence="2">
    <location>
        <begin position="290"/>
        <end position="314"/>
    </location>
</feature>
<sequence>MEVSNEIKEDIRKTQSDLKNAIRLHQIWVARLQEDEDNLHLKSKVKEAEKEIIAIGQNQKLVVERLRKELELYQQRLKSRNKQVSLENETRYIAQQLRDHQIQYRNRNRSISLLKPSVLNEILIKAENTDDINNVSDSENEIKSFTEKENSNVSETDDKDKYQRSFSHFPHNVNDGNSFTNALNKAKEAFIGTKVEQQEEWQEHRSDSESSQGPQPSPTPSPPPLPGPGEPVSKEIFLRLIGLITHAQKELLEKKRNERRKRATTSTNRNDFLYGNFEMMPKRKKYNQFPYLQSHSDPPQTRSAKLRKQQNQNKSSREGSPSGSSSENKGWGNNKPTWITALPAGLSVEPVYSQTKKVCHGCGRNDVPSLLVWCTSCSVWQHTGCGPGGRCAGCRSPLPDPAACPPAQHALLRGTPPTVWPDALALGGAPPAAWPRALMSADKLEERKRLQEKNIELCVELRKLEARAATLKENLDEHNAEKRQLLADQIKTQRNLQKLLDFISQFKETSISIRSTSVSESGSELSKSNEE</sequence>